<proteinExistence type="predicted"/>
<gene>
    <name evidence="2" type="ORF">E3N88_21193</name>
</gene>
<evidence type="ECO:0000256" key="1">
    <source>
        <dbReference type="SAM" id="MobiDB-lite"/>
    </source>
</evidence>
<reference evidence="2 3" key="1">
    <citation type="submission" date="2019-05" db="EMBL/GenBank/DDBJ databases">
        <title>Mikania micrantha, genome provides insights into the molecular mechanism of rapid growth.</title>
        <authorList>
            <person name="Liu B."/>
        </authorList>
    </citation>
    <scope>NUCLEOTIDE SEQUENCE [LARGE SCALE GENOMIC DNA]</scope>
    <source>
        <strain evidence="2">NLD-2019</strain>
        <tissue evidence="2">Leaf</tissue>
    </source>
</reference>
<keyword evidence="3" id="KW-1185">Reference proteome</keyword>
<sequence length="139" mass="16243">MSEKAVQEAEAMIAEEGGQGEQEEQEEEGQPADQVVLHKRVGPSKRLGPFKRRKTMARIRHDGLPLNVHIDGIRQYQHRDEELYRKNMEALSNLPAKPRPCRRLREEQVFQRLEEDDTPRVYSVRFTLAVDLEPMVQIR</sequence>
<name>A0A5N6NKR6_9ASTR</name>
<dbReference type="EMBL" id="SZYD01000011">
    <property type="protein sequence ID" value="KAD4889120.1"/>
    <property type="molecule type" value="Genomic_DNA"/>
</dbReference>
<evidence type="ECO:0000313" key="3">
    <source>
        <dbReference type="Proteomes" id="UP000326396"/>
    </source>
</evidence>
<accession>A0A5N6NKR6</accession>
<dbReference type="Proteomes" id="UP000326396">
    <property type="component" value="Linkage Group LG19"/>
</dbReference>
<comment type="caution">
    <text evidence="2">The sequence shown here is derived from an EMBL/GenBank/DDBJ whole genome shotgun (WGS) entry which is preliminary data.</text>
</comment>
<protein>
    <submittedName>
        <fullName evidence="2">Uncharacterized protein</fullName>
    </submittedName>
</protein>
<organism evidence="2 3">
    <name type="scientific">Mikania micrantha</name>
    <name type="common">bitter vine</name>
    <dbReference type="NCBI Taxonomy" id="192012"/>
    <lineage>
        <taxon>Eukaryota</taxon>
        <taxon>Viridiplantae</taxon>
        <taxon>Streptophyta</taxon>
        <taxon>Embryophyta</taxon>
        <taxon>Tracheophyta</taxon>
        <taxon>Spermatophyta</taxon>
        <taxon>Magnoliopsida</taxon>
        <taxon>eudicotyledons</taxon>
        <taxon>Gunneridae</taxon>
        <taxon>Pentapetalae</taxon>
        <taxon>asterids</taxon>
        <taxon>campanulids</taxon>
        <taxon>Asterales</taxon>
        <taxon>Asteraceae</taxon>
        <taxon>Asteroideae</taxon>
        <taxon>Heliantheae alliance</taxon>
        <taxon>Eupatorieae</taxon>
        <taxon>Mikania</taxon>
    </lineage>
</organism>
<feature type="compositionally biased region" description="Basic residues" evidence="1">
    <location>
        <begin position="37"/>
        <end position="48"/>
    </location>
</feature>
<feature type="compositionally biased region" description="Acidic residues" evidence="1">
    <location>
        <begin position="21"/>
        <end position="30"/>
    </location>
</feature>
<dbReference type="AlphaFoldDB" id="A0A5N6NKR6"/>
<feature type="region of interest" description="Disordered" evidence="1">
    <location>
        <begin position="1"/>
        <end position="48"/>
    </location>
</feature>
<evidence type="ECO:0000313" key="2">
    <source>
        <dbReference type="EMBL" id="KAD4889120.1"/>
    </source>
</evidence>